<dbReference type="EMBL" id="CAJNOQ010003399">
    <property type="protein sequence ID" value="CAF1010485.1"/>
    <property type="molecule type" value="Genomic_DNA"/>
</dbReference>
<dbReference type="EMBL" id="CAJOBC010003399">
    <property type="protein sequence ID" value="CAF3781771.1"/>
    <property type="molecule type" value="Genomic_DNA"/>
</dbReference>
<organism evidence="2 4">
    <name type="scientific">Didymodactylos carnosus</name>
    <dbReference type="NCBI Taxonomy" id="1234261"/>
    <lineage>
        <taxon>Eukaryota</taxon>
        <taxon>Metazoa</taxon>
        <taxon>Spiralia</taxon>
        <taxon>Gnathifera</taxon>
        <taxon>Rotifera</taxon>
        <taxon>Eurotatoria</taxon>
        <taxon>Bdelloidea</taxon>
        <taxon>Philodinida</taxon>
        <taxon>Philodinidae</taxon>
        <taxon>Didymodactylos</taxon>
    </lineage>
</organism>
<evidence type="ECO:0000313" key="3">
    <source>
        <dbReference type="EMBL" id="CAF3781771.1"/>
    </source>
</evidence>
<dbReference type="Proteomes" id="UP000663829">
    <property type="component" value="Unassembled WGS sequence"/>
</dbReference>
<accession>A0A814HGC5</accession>
<dbReference type="Proteomes" id="UP000681722">
    <property type="component" value="Unassembled WGS sequence"/>
</dbReference>
<evidence type="ECO:0000313" key="4">
    <source>
        <dbReference type="Proteomes" id="UP000663829"/>
    </source>
</evidence>
<reference evidence="2" key="1">
    <citation type="submission" date="2021-02" db="EMBL/GenBank/DDBJ databases">
        <authorList>
            <person name="Nowell W R."/>
        </authorList>
    </citation>
    <scope>NUCLEOTIDE SEQUENCE</scope>
</reference>
<feature type="non-terminal residue" evidence="2">
    <location>
        <position position="1"/>
    </location>
</feature>
<evidence type="ECO:0000313" key="2">
    <source>
        <dbReference type="EMBL" id="CAF1010485.1"/>
    </source>
</evidence>
<protein>
    <submittedName>
        <fullName evidence="2">Uncharacterized protein</fullName>
    </submittedName>
</protein>
<evidence type="ECO:0000256" key="1">
    <source>
        <dbReference type="SAM" id="MobiDB-lite"/>
    </source>
</evidence>
<feature type="region of interest" description="Disordered" evidence="1">
    <location>
        <begin position="39"/>
        <end position="95"/>
    </location>
</feature>
<proteinExistence type="predicted"/>
<name>A0A814HGC5_9BILA</name>
<gene>
    <name evidence="2" type="ORF">GPM918_LOCUS14239</name>
    <name evidence="3" type="ORF">SRO942_LOCUS14239</name>
</gene>
<comment type="caution">
    <text evidence="2">The sequence shown here is derived from an EMBL/GenBank/DDBJ whole genome shotgun (WGS) entry which is preliminary data.</text>
</comment>
<keyword evidence="4" id="KW-1185">Reference proteome</keyword>
<dbReference type="AlphaFoldDB" id="A0A814HGC5"/>
<sequence>MLEHLTHDKSWFNKYECDQAEYTHYVVFSDKSVKGTCQKTQQHAGGNETATSQSKEASSNSSCEKIHDVRKVTHSTLESSNKPQQPQEQFKQEGE</sequence>
<feature type="compositionally biased region" description="Polar residues" evidence="1">
    <location>
        <begin position="39"/>
        <end position="63"/>
    </location>
</feature>